<accession>A0ABX4ZNT0</accession>
<name>A0ABX4ZNT0_9PROT</name>
<organism evidence="2 3">
    <name type="scientific">Parasaccharibacter apium</name>
    <dbReference type="NCBI Taxonomy" id="1510841"/>
    <lineage>
        <taxon>Bacteria</taxon>
        <taxon>Pseudomonadati</taxon>
        <taxon>Pseudomonadota</taxon>
        <taxon>Alphaproteobacteria</taxon>
        <taxon>Acetobacterales</taxon>
        <taxon>Acetobacteraceae</taxon>
        <taxon>Parasaccharibacter</taxon>
    </lineage>
</organism>
<keyword evidence="3" id="KW-1185">Reference proteome</keyword>
<sequence>MDEMKSSKFWMDIEQGAYNLVWECNERISRSAYLSQFEELKINLSRDRICDLVGREVDFLKLMELDREDLEKEIEKLDKENRYLNVCDFHELITYSSSMEVSNAEEGDKDFITEVRTLLQSKLAYQLVEHGYVGRNFSLYTTRYHDSYFSSNAMNFIIHHIECDVMDEYFHLDHCDVENIINDYRDEISSKYSFYNIDILKYLLDKEENALDIISRKLSLLGKHEKKFLNSYYKSDSVTNEDKIKLAQKLAKFSSEIIFHFIGGEDFDNNIRIILINGILSDISCLKEQSIDESVADYLLENYDKFSVLSARMSHENAESISQLYRRAKVCVPALRYLGEELQKAFVRKNIYKLTCENISLAADLSKDSISLNRIRRNNKEVYDYVLSKISEYIEVIKGKVFSIDNNESFVEVIRELFSYNVSCLKDVLINVHDSCVVEKIESLPDDVWPLLAETGRFQPTLHNICLYVGENGEVDENLASLLKAKEGISEVEVIDENNSDEGETRRENIAYRILNCPDNFFSSDLRTKLVSDLKLGKYLQVDKIVSRDNKLFGWLIERDIIADDEKSYERLSQMEWSARSDFISKSKNFRSYMTPDLVAGDLTQLFKDKKIPSDIKKYIVQNTENFIEVFDGSSWEEVIKYAHEKNIPIVGAVLERAVHSLERIDSKIFVGLLVRVIDQVGKDVFLRILCGLGGVYLQLSDESTSRLRIEDSKENIKILERLRNENIVSSWKKAEKDSIKVYKKRMRNS</sequence>
<evidence type="ECO:0000313" key="2">
    <source>
        <dbReference type="EMBL" id="POS64716.1"/>
    </source>
</evidence>
<reference evidence="2 3" key="1">
    <citation type="submission" date="2018-02" db="EMBL/GenBank/DDBJ databases">
        <title>Draft genome sequences of four Parasaccharibacter apium strains isolated from honey bees.</title>
        <authorList>
            <person name="Corby-Harris V.L."/>
            <person name="Anderson K.E."/>
        </authorList>
    </citation>
    <scope>NUCLEOTIDE SEQUENCE [LARGE SCALE GENOMIC DNA]</scope>
    <source>
        <strain evidence="2 3">B8</strain>
    </source>
</reference>
<comment type="caution">
    <text evidence="2">The sequence shown here is derived from an EMBL/GenBank/DDBJ whole genome shotgun (WGS) entry which is preliminary data.</text>
</comment>
<gene>
    <name evidence="2" type="ORF">ASQ42_00945</name>
</gene>
<proteinExistence type="predicted"/>
<feature type="coiled-coil region" evidence="1">
    <location>
        <begin position="60"/>
        <end position="87"/>
    </location>
</feature>
<dbReference type="Proteomes" id="UP000237218">
    <property type="component" value="Unassembled WGS sequence"/>
</dbReference>
<dbReference type="EMBL" id="LMYI01000002">
    <property type="protein sequence ID" value="POS64716.1"/>
    <property type="molecule type" value="Genomic_DNA"/>
</dbReference>
<evidence type="ECO:0000256" key="1">
    <source>
        <dbReference type="SAM" id="Coils"/>
    </source>
</evidence>
<protein>
    <submittedName>
        <fullName evidence="2">Uncharacterized protein</fullName>
    </submittedName>
</protein>
<evidence type="ECO:0000313" key="3">
    <source>
        <dbReference type="Proteomes" id="UP000237218"/>
    </source>
</evidence>
<keyword evidence="1" id="KW-0175">Coiled coil</keyword>